<dbReference type="InterPro" id="IPR036396">
    <property type="entry name" value="Cyt_P450_sf"/>
</dbReference>
<feature type="binding site" description="axial binding residue" evidence="5">
    <location>
        <position position="422"/>
    </location>
    <ligand>
        <name>heme</name>
        <dbReference type="ChEBI" id="CHEBI:30413"/>
    </ligand>
    <ligandPart>
        <name>Fe</name>
        <dbReference type="ChEBI" id="CHEBI:18248"/>
    </ligandPart>
</feature>
<dbReference type="PRINTS" id="PR00465">
    <property type="entry name" value="EP450IV"/>
</dbReference>
<evidence type="ECO:0000313" key="6">
    <source>
        <dbReference type="EMBL" id="KVI10751.1"/>
    </source>
</evidence>
<evidence type="ECO:0000256" key="3">
    <source>
        <dbReference type="ARBA" id="ARBA00023004"/>
    </source>
</evidence>
<comment type="caution">
    <text evidence="6">The sequence shown here is derived from an EMBL/GenBank/DDBJ whole genome shotgun (WGS) entry which is preliminary data.</text>
</comment>
<sequence length="485" mass="54822">MNSTALNQSMSSPEKLPLRAIPGDYGFSFFGPIKDRYDYFYSQGEDEFFRTRITKYKSTVFRTNMPPGPFISSNSKVVALLDSNSFPILFDTSKVEKTDILDGTFMPSTSFFGGYRVCAFLDPSEPNHHLLKSLFLTFLASSHQKFIPYFRTSLSELFERFPTENRRILTSIAITWRVNPSETKLKSEGPGITNTWLALQLAPLGTLGIKYLPDFIDDIIHTFRLPFFVVKPPGYKKLYNAVYDSATLLLDEAEKVGIKRDEACHNLVFVAGFNAFGGMKVLFPALIKWIGSARESLHRQLAEEIRTVVKEEGGVTFSALEKMPLTKSVVYEVLRIEPPVPYQYATAKEDIVVESHDAAFEIKKGETIFGFQPFATKDPEVFNNPEEFVADRFVGEGEKLLKYVYWSNARETESPTADNKQCPGKDLVVLCSRIMVVEFFLRYDTFTVEIGKLPLGASVKITSFTMARNKSDDVIVTDCGQVTER</sequence>
<dbReference type="EMBL" id="LEKV01001001">
    <property type="protein sequence ID" value="KVI10751.1"/>
    <property type="molecule type" value="Genomic_DNA"/>
</dbReference>
<dbReference type="InterPro" id="IPR002403">
    <property type="entry name" value="Cyt_P450_E_grp-IV"/>
</dbReference>
<dbReference type="GO" id="GO:0005506">
    <property type="term" value="F:iron ion binding"/>
    <property type="evidence" value="ECO:0007669"/>
    <property type="project" value="InterPro"/>
</dbReference>
<dbReference type="OMA" id="QLPMKPI"/>
<dbReference type="InterPro" id="IPR001128">
    <property type="entry name" value="Cyt_P450"/>
</dbReference>
<evidence type="ECO:0000256" key="1">
    <source>
        <dbReference type="ARBA" id="ARBA00022617"/>
    </source>
</evidence>
<proteinExistence type="predicted"/>
<evidence type="ECO:0000256" key="5">
    <source>
        <dbReference type="PIRSR" id="PIRSR602403-1"/>
    </source>
</evidence>
<dbReference type="GO" id="GO:0004497">
    <property type="term" value="F:monooxygenase activity"/>
    <property type="evidence" value="ECO:0007669"/>
    <property type="project" value="InterPro"/>
</dbReference>
<name>A0A103YKD9_CYNCS</name>
<organism evidence="6 7">
    <name type="scientific">Cynara cardunculus var. scolymus</name>
    <name type="common">Globe artichoke</name>
    <name type="synonym">Cynara scolymus</name>
    <dbReference type="NCBI Taxonomy" id="59895"/>
    <lineage>
        <taxon>Eukaryota</taxon>
        <taxon>Viridiplantae</taxon>
        <taxon>Streptophyta</taxon>
        <taxon>Embryophyta</taxon>
        <taxon>Tracheophyta</taxon>
        <taxon>Spermatophyta</taxon>
        <taxon>Magnoliopsida</taxon>
        <taxon>eudicotyledons</taxon>
        <taxon>Gunneridae</taxon>
        <taxon>Pentapetalae</taxon>
        <taxon>asterids</taxon>
        <taxon>campanulids</taxon>
        <taxon>Asterales</taxon>
        <taxon>Asteraceae</taxon>
        <taxon>Carduoideae</taxon>
        <taxon>Cardueae</taxon>
        <taxon>Carduinae</taxon>
        <taxon>Cynara</taxon>
    </lineage>
</organism>
<keyword evidence="7" id="KW-1185">Reference proteome</keyword>
<protein>
    <submittedName>
        <fullName evidence="6">Cytochrome P450</fullName>
    </submittedName>
</protein>
<dbReference type="AlphaFoldDB" id="A0A103YKD9"/>
<dbReference type="FunFam" id="1.10.630.10:FF:000024">
    <property type="entry name" value="Allene oxide synthase, chloroplastic"/>
    <property type="match status" value="1"/>
</dbReference>
<keyword evidence="4" id="KW-0456">Lyase</keyword>
<dbReference type="GO" id="GO:0016705">
    <property type="term" value="F:oxidoreductase activity, acting on paired donors, with incorporation or reduction of molecular oxygen"/>
    <property type="evidence" value="ECO:0007669"/>
    <property type="project" value="InterPro"/>
</dbReference>
<dbReference type="Proteomes" id="UP000243975">
    <property type="component" value="Unassembled WGS sequence"/>
</dbReference>
<dbReference type="PANTHER" id="PTHR24286:SF302">
    <property type="entry name" value="ALLENE OXIDE SYNTHASE 2"/>
    <property type="match status" value="1"/>
</dbReference>
<evidence type="ECO:0000256" key="4">
    <source>
        <dbReference type="ARBA" id="ARBA00023239"/>
    </source>
</evidence>
<dbReference type="Gene3D" id="1.10.630.10">
    <property type="entry name" value="Cytochrome P450"/>
    <property type="match status" value="1"/>
</dbReference>
<reference evidence="6 7" key="1">
    <citation type="journal article" date="2016" name="Sci. Rep.">
        <title>The genome sequence of the outbreeding globe artichoke constructed de novo incorporating a phase-aware low-pass sequencing strategy of F1 progeny.</title>
        <authorList>
            <person name="Scaglione D."/>
            <person name="Reyes-Chin-Wo S."/>
            <person name="Acquadro A."/>
            <person name="Froenicke L."/>
            <person name="Portis E."/>
            <person name="Beitel C."/>
            <person name="Tirone M."/>
            <person name="Mauro R."/>
            <person name="Lo Monaco A."/>
            <person name="Mauromicale G."/>
            <person name="Faccioli P."/>
            <person name="Cattivelli L."/>
            <person name="Rieseberg L."/>
            <person name="Michelmore R."/>
            <person name="Lanteri S."/>
        </authorList>
    </citation>
    <scope>NUCLEOTIDE SEQUENCE [LARGE SCALE GENOMIC DNA]</scope>
    <source>
        <strain evidence="6">2C</strain>
    </source>
</reference>
<dbReference type="Gramene" id="KVI10751">
    <property type="protein sequence ID" value="KVI10751"/>
    <property type="gene ID" value="Ccrd_010841"/>
</dbReference>
<evidence type="ECO:0000256" key="2">
    <source>
        <dbReference type="ARBA" id="ARBA00022723"/>
    </source>
</evidence>
<keyword evidence="1 5" id="KW-0349">Heme</keyword>
<dbReference type="CDD" id="cd11071">
    <property type="entry name" value="CYP74"/>
    <property type="match status" value="1"/>
</dbReference>
<keyword evidence="2 5" id="KW-0479">Metal-binding</keyword>
<dbReference type="PANTHER" id="PTHR24286">
    <property type="entry name" value="CYTOCHROME P450 26"/>
    <property type="match status" value="1"/>
</dbReference>
<accession>A0A103YKD9</accession>
<dbReference type="GO" id="GO:0016829">
    <property type="term" value="F:lyase activity"/>
    <property type="evidence" value="ECO:0007669"/>
    <property type="project" value="UniProtKB-KW"/>
</dbReference>
<dbReference type="GO" id="GO:0020037">
    <property type="term" value="F:heme binding"/>
    <property type="evidence" value="ECO:0007669"/>
    <property type="project" value="InterPro"/>
</dbReference>
<dbReference type="GO" id="GO:0016125">
    <property type="term" value="P:sterol metabolic process"/>
    <property type="evidence" value="ECO:0007669"/>
    <property type="project" value="TreeGrafter"/>
</dbReference>
<keyword evidence="3 5" id="KW-0408">Iron</keyword>
<dbReference type="GO" id="GO:0006631">
    <property type="term" value="P:fatty acid metabolic process"/>
    <property type="evidence" value="ECO:0007669"/>
    <property type="project" value="UniProtKB-ARBA"/>
</dbReference>
<dbReference type="Pfam" id="PF00067">
    <property type="entry name" value="p450"/>
    <property type="match status" value="1"/>
</dbReference>
<comment type="cofactor">
    <cofactor evidence="5">
        <name>heme</name>
        <dbReference type="ChEBI" id="CHEBI:30413"/>
    </cofactor>
</comment>
<dbReference type="SUPFAM" id="SSF48264">
    <property type="entry name" value="Cytochrome P450"/>
    <property type="match status" value="1"/>
</dbReference>
<gene>
    <name evidence="6" type="ORF">Ccrd_010841</name>
</gene>
<evidence type="ECO:0000313" key="7">
    <source>
        <dbReference type="Proteomes" id="UP000243975"/>
    </source>
</evidence>